<dbReference type="Proteomes" id="UP001241605">
    <property type="component" value="Chromosome"/>
</dbReference>
<gene>
    <name evidence="1" type="ORF">QF118_01650</name>
</gene>
<evidence type="ECO:0000313" key="2">
    <source>
        <dbReference type="Proteomes" id="UP001241605"/>
    </source>
</evidence>
<organism evidence="1 2">
    <name type="scientific">Tropicibacter oceani</name>
    <dbReference type="NCBI Taxonomy" id="3058420"/>
    <lineage>
        <taxon>Bacteria</taxon>
        <taxon>Pseudomonadati</taxon>
        <taxon>Pseudomonadota</taxon>
        <taxon>Alphaproteobacteria</taxon>
        <taxon>Rhodobacterales</taxon>
        <taxon>Roseobacteraceae</taxon>
        <taxon>Tropicibacter</taxon>
    </lineage>
</organism>
<accession>A0ABY8QIA5</accession>
<keyword evidence="2" id="KW-1185">Reference proteome</keyword>
<dbReference type="EMBL" id="CP124616">
    <property type="protein sequence ID" value="WGW04269.1"/>
    <property type="molecule type" value="Genomic_DNA"/>
</dbReference>
<proteinExistence type="predicted"/>
<reference evidence="1 2" key="1">
    <citation type="submission" date="2023-05" db="EMBL/GenBank/DDBJ databases">
        <title>YMD87, complete Genome.</title>
        <authorList>
            <person name="Zhang J."/>
            <person name="Xu X."/>
        </authorList>
    </citation>
    <scope>NUCLEOTIDE SEQUENCE [LARGE SCALE GENOMIC DNA]</scope>
    <source>
        <strain evidence="1 2">YMD87</strain>
    </source>
</reference>
<dbReference type="RefSeq" id="WP_282300899.1">
    <property type="nucleotide sequence ID" value="NZ_CP124616.1"/>
</dbReference>
<name>A0ABY8QIA5_9RHOB</name>
<evidence type="ECO:0000313" key="1">
    <source>
        <dbReference type="EMBL" id="WGW04269.1"/>
    </source>
</evidence>
<protein>
    <submittedName>
        <fullName evidence="1">Uncharacterized protein</fullName>
    </submittedName>
</protein>
<sequence length="112" mass="12368">MEQGQIETLRNDLGLHAAEDVVCRAMEDLAQRLCQVQEQSNRGPRVDLHKGLRALSAIADQIGLQSLSKVARDVMICIEFGDRVAEAATMARLARMGEGSLAMLWDLQEFSV</sequence>